<dbReference type="Proteomes" id="UP000036987">
    <property type="component" value="Unassembled WGS sequence"/>
</dbReference>
<evidence type="ECO:0000256" key="5">
    <source>
        <dbReference type="ARBA" id="ARBA00023034"/>
    </source>
</evidence>
<evidence type="ECO:0000256" key="3">
    <source>
        <dbReference type="ARBA" id="ARBA00022676"/>
    </source>
</evidence>
<dbReference type="InterPro" id="IPR004263">
    <property type="entry name" value="Exostosin"/>
</dbReference>
<keyword evidence="9" id="KW-1185">Reference proteome</keyword>
<dbReference type="OMA" id="HWRNKDG"/>
<evidence type="ECO:0000313" key="9">
    <source>
        <dbReference type="Proteomes" id="UP000036987"/>
    </source>
</evidence>
<keyword evidence="6" id="KW-0472">Membrane</keyword>
<dbReference type="PANTHER" id="PTHR11062:SF59">
    <property type="entry name" value="EXOSTOSIN FAMILY PROTEIN"/>
    <property type="match status" value="1"/>
</dbReference>
<dbReference type="AlphaFoldDB" id="A0A0K9NP68"/>
<dbReference type="GO" id="GO:0016757">
    <property type="term" value="F:glycosyltransferase activity"/>
    <property type="evidence" value="ECO:0007669"/>
    <property type="project" value="UniProtKB-KW"/>
</dbReference>
<sequence>MVRLCYHQRRSIYKMMEWRIITLIATGAITLMLFYTITYPIHHFPHPPTSTPIQPFSTPDVSAFQFNSSPVADVYLEKSIIPSEATPFPITNDTVNEMGAKPKVLQTPFYTSIANDSHVSFPIEDLPSVNSYTKMVESTDTSVVSFPELQRKREESTSLMSTDQDLVNAKIKIDHIPYEGLLDDPDLYAPVFRNVSLFKRSYELMEKTLKVYVYKDGAKPIFHKPPIKGIYASEGWFMRSMERNRHFVVKDPKKAHLFYLPYSSRNLELTLYVPDSKNKRDLSLFLKNYVNSIASRYPFWNRTHGSDHFLVACHDWAPYTTKEHDELFRNTIKAVCNADTSDGVFIRGRDVSLPETIISVPRRPLRGLGGNPVSQRTILSFYAGHMHGRVRPLLLKYWNGKDDDMRIYGPLPKKVSSKKSYAQHMKTSKFCICPMGYEVNSPRIVEAIYYECVPVIIADNFVPPFDDVLDWTKFSVIVEEKDIPDLKNILLNVSAEKYIDMHTSVQRLQKHFLWHVKPIKYDIFHMILHSIWLSRINQMAI</sequence>
<dbReference type="GO" id="GO:0000139">
    <property type="term" value="C:Golgi membrane"/>
    <property type="evidence" value="ECO:0007669"/>
    <property type="project" value="UniProtKB-SubCell"/>
</dbReference>
<dbReference type="OrthoDB" id="1924787at2759"/>
<organism evidence="8 9">
    <name type="scientific">Zostera marina</name>
    <name type="common">Eelgrass</name>
    <dbReference type="NCBI Taxonomy" id="29655"/>
    <lineage>
        <taxon>Eukaryota</taxon>
        <taxon>Viridiplantae</taxon>
        <taxon>Streptophyta</taxon>
        <taxon>Embryophyta</taxon>
        <taxon>Tracheophyta</taxon>
        <taxon>Spermatophyta</taxon>
        <taxon>Magnoliopsida</taxon>
        <taxon>Liliopsida</taxon>
        <taxon>Zosteraceae</taxon>
        <taxon>Zostera</taxon>
    </lineage>
</organism>
<evidence type="ECO:0000256" key="6">
    <source>
        <dbReference type="SAM" id="Phobius"/>
    </source>
</evidence>
<name>A0A0K9NP68_ZOSMR</name>
<comment type="similarity">
    <text evidence="2">Belongs to the glycosyltransferase 47 family.</text>
</comment>
<keyword evidence="4" id="KW-0735">Signal-anchor</keyword>
<keyword evidence="5" id="KW-0333">Golgi apparatus</keyword>
<dbReference type="STRING" id="29655.A0A0K9NP68"/>
<comment type="subcellular location">
    <subcellularLocation>
        <location evidence="1">Golgi apparatus membrane</location>
        <topology evidence="1">Single-pass type II membrane protein</topology>
    </subcellularLocation>
</comment>
<proteinExistence type="inferred from homology"/>
<comment type="caution">
    <text evidence="8">The sequence shown here is derived from an EMBL/GenBank/DDBJ whole genome shotgun (WGS) entry which is preliminary data.</text>
</comment>
<keyword evidence="3" id="KW-0328">Glycosyltransferase</keyword>
<keyword evidence="6" id="KW-1133">Transmembrane helix</keyword>
<protein>
    <submittedName>
        <fullName evidence="8">UDP-Xyl: xylogalacturonan beta-1,3-xylosyltransferase, family GT47</fullName>
    </submittedName>
</protein>
<evidence type="ECO:0000256" key="1">
    <source>
        <dbReference type="ARBA" id="ARBA00004323"/>
    </source>
</evidence>
<evidence type="ECO:0000259" key="7">
    <source>
        <dbReference type="Pfam" id="PF03016"/>
    </source>
</evidence>
<accession>A0A0K9NP68</accession>
<evidence type="ECO:0000256" key="2">
    <source>
        <dbReference type="ARBA" id="ARBA00010271"/>
    </source>
</evidence>
<gene>
    <name evidence="8" type="ORF">ZOSMA_77G00690</name>
</gene>
<keyword evidence="8" id="KW-0808">Transferase</keyword>
<reference evidence="9" key="1">
    <citation type="journal article" date="2016" name="Nature">
        <title>The genome of the seagrass Zostera marina reveals angiosperm adaptation to the sea.</title>
        <authorList>
            <person name="Olsen J.L."/>
            <person name="Rouze P."/>
            <person name="Verhelst B."/>
            <person name="Lin Y.-C."/>
            <person name="Bayer T."/>
            <person name="Collen J."/>
            <person name="Dattolo E."/>
            <person name="De Paoli E."/>
            <person name="Dittami S."/>
            <person name="Maumus F."/>
            <person name="Michel G."/>
            <person name="Kersting A."/>
            <person name="Lauritano C."/>
            <person name="Lohaus R."/>
            <person name="Toepel M."/>
            <person name="Tonon T."/>
            <person name="Vanneste K."/>
            <person name="Amirebrahimi M."/>
            <person name="Brakel J."/>
            <person name="Bostroem C."/>
            <person name="Chovatia M."/>
            <person name="Grimwood J."/>
            <person name="Jenkins J.W."/>
            <person name="Jueterbock A."/>
            <person name="Mraz A."/>
            <person name="Stam W.T."/>
            <person name="Tice H."/>
            <person name="Bornberg-Bauer E."/>
            <person name="Green P.J."/>
            <person name="Pearson G.A."/>
            <person name="Procaccini G."/>
            <person name="Duarte C.M."/>
            <person name="Schmutz J."/>
            <person name="Reusch T.B.H."/>
            <person name="Van de Peer Y."/>
        </authorList>
    </citation>
    <scope>NUCLEOTIDE SEQUENCE [LARGE SCALE GENOMIC DNA]</scope>
    <source>
        <strain evidence="9">cv. Finnish</strain>
    </source>
</reference>
<keyword evidence="6" id="KW-0812">Transmembrane</keyword>
<dbReference type="PANTHER" id="PTHR11062">
    <property type="entry name" value="EXOSTOSIN HEPARAN SULFATE GLYCOSYLTRANSFERASE -RELATED"/>
    <property type="match status" value="1"/>
</dbReference>
<dbReference type="Pfam" id="PF03016">
    <property type="entry name" value="Exostosin_GT47"/>
    <property type="match status" value="1"/>
</dbReference>
<dbReference type="EMBL" id="LFYR01001945">
    <property type="protein sequence ID" value="KMZ58408.1"/>
    <property type="molecule type" value="Genomic_DNA"/>
</dbReference>
<feature type="transmembrane region" description="Helical" evidence="6">
    <location>
        <begin position="20"/>
        <end position="41"/>
    </location>
</feature>
<evidence type="ECO:0000256" key="4">
    <source>
        <dbReference type="ARBA" id="ARBA00022968"/>
    </source>
</evidence>
<feature type="domain" description="Exostosin GT47" evidence="7">
    <location>
        <begin position="206"/>
        <end position="490"/>
    </location>
</feature>
<dbReference type="InterPro" id="IPR040911">
    <property type="entry name" value="Exostosin_GT47"/>
</dbReference>
<evidence type="ECO:0000313" key="8">
    <source>
        <dbReference type="EMBL" id="KMZ58408.1"/>
    </source>
</evidence>